<dbReference type="NCBIfam" id="TIGR00277">
    <property type="entry name" value="HDIG"/>
    <property type="match status" value="1"/>
</dbReference>
<protein>
    <recommendedName>
        <fullName evidence="1">HD domain-containing protein</fullName>
    </recommendedName>
</protein>
<name>I0H6I8_ACTM4</name>
<dbReference type="PATRIC" id="fig|512565.3.peg.3401"/>
<accession>I0H6I8</accession>
<dbReference type="KEGG" id="ams:AMIS_34050"/>
<sequence>MTAPIITTRADVARSLADALLGEGTDRWRHSAGVAARASDLALRLGLDHDLLVSAAWLHDIGYAAPLVDTGFHPIDGARHLTSEGWPARVAGLVAYHSGARFVAEIRGLSAELAEFPDEQTVVSDALTYADQTVGPRGQQVDPEARYTEMLHRHGPCSFNARVDPVRRPHLRAIAARIDHLLAQ</sequence>
<dbReference type="AlphaFoldDB" id="I0H6I8"/>
<keyword evidence="3" id="KW-1185">Reference proteome</keyword>
<feature type="domain" description="HD" evidence="1">
    <location>
        <begin position="27"/>
        <end position="112"/>
    </location>
</feature>
<dbReference type="SUPFAM" id="SSF109604">
    <property type="entry name" value="HD-domain/PDEase-like"/>
    <property type="match status" value="1"/>
</dbReference>
<dbReference type="InterPro" id="IPR006675">
    <property type="entry name" value="HDIG_dom"/>
</dbReference>
<proteinExistence type="predicted"/>
<dbReference type="RefSeq" id="WP_014443520.1">
    <property type="nucleotide sequence ID" value="NC_017093.1"/>
</dbReference>
<reference evidence="2 3" key="1">
    <citation type="submission" date="2012-02" db="EMBL/GenBank/DDBJ databases">
        <title>Complete genome sequence of Actinoplanes missouriensis 431 (= NBRC 102363).</title>
        <authorList>
            <person name="Ohnishi Y."/>
            <person name="Ishikawa J."/>
            <person name="Sekine M."/>
            <person name="Hosoyama A."/>
            <person name="Harada T."/>
            <person name="Narita H."/>
            <person name="Hata T."/>
            <person name="Konno Y."/>
            <person name="Tutikane K."/>
            <person name="Fujita N."/>
            <person name="Horinouchi S."/>
            <person name="Hayakawa M."/>
        </authorList>
    </citation>
    <scope>NUCLEOTIDE SEQUENCE [LARGE SCALE GENOMIC DNA]</scope>
    <source>
        <strain evidence="3">ATCC 14538 / DSM 43046 / CBS 188.64 / JCM 3121 / NBRC 102363 / NCIMB 12654 / NRRL B-3342 / UNCC 431</strain>
    </source>
</reference>
<dbReference type="STRING" id="512565.AMIS_34050"/>
<dbReference type="eggNOG" id="COG1418">
    <property type="taxonomic scope" value="Bacteria"/>
</dbReference>
<dbReference type="OrthoDB" id="2989229at2"/>
<dbReference type="HOGENOM" id="CLU_105441_0_0_11"/>
<evidence type="ECO:0000313" key="3">
    <source>
        <dbReference type="Proteomes" id="UP000007882"/>
    </source>
</evidence>
<dbReference type="CDD" id="cd00077">
    <property type="entry name" value="HDc"/>
    <property type="match status" value="1"/>
</dbReference>
<dbReference type="InterPro" id="IPR006674">
    <property type="entry name" value="HD_domain"/>
</dbReference>
<dbReference type="InterPro" id="IPR003607">
    <property type="entry name" value="HD/PDEase_dom"/>
</dbReference>
<dbReference type="EMBL" id="AP012319">
    <property type="protein sequence ID" value="BAL88625.1"/>
    <property type="molecule type" value="Genomic_DNA"/>
</dbReference>
<evidence type="ECO:0000313" key="2">
    <source>
        <dbReference type="EMBL" id="BAL88625.1"/>
    </source>
</evidence>
<dbReference type="Pfam" id="PF01966">
    <property type="entry name" value="HD"/>
    <property type="match status" value="1"/>
</dbReference>
<gene>
    <name evidence="2" type="ordered locus">AMIS_34050</name>
</gene>
<dbReference type="Proteomes" id="UP000007882">
    <property type="component" value="Chromosome"/>
</dbReference>
<evidence type="ECO:0000259" key="1">
    <source>
        <dbReference type="Pfam" id="PF01966"/>
    </source>
</evidence>
<organism evidence="2 3">
    <name type="scientific">Actinoplanes missouriensis (strain ATCC 14538 / DSM 43046 / CBS 188.64 / JCM 3121 / NBRC 102363 / NCIMB 12654 / NRRL B-3342 / UNCC 431)</name>
    <dbReference type="NCBI Taxonomy" id="512565"/>
    <lineage>
        <taxon>Bacteria</taxon>
        <taxon>Bacillati</taxon>
        <taxon>Actinomycetota</taxon>
        <taxon>Actinomycetes</taxon>
        <taxon>Micromonosporales</taxon>
        <taxon>Micromonosporaceae</taxon>
        <taxon>Actinoplanes</taxon>
    </lineage>
</organism>
<dbReference type="Gene3D" id="1.10.3210.10">
    <property type="entry name" value="Hypothetical protein af1432"/>
    <property type="match status" value="1"/>
</dbReference>